<organism evidence="2 3">
    <name type="scientific">Rotaria sordida</name>
    <dbReference type="NCBI Taxonomy" id="392033"/>
    <lineage>
        <taxon>Eukaryota</taxon>
        <taxon>Metazoa</taxon>
        <taxon>Spiralia</taxon>
        <taxon>Gnathifera</taxon>
        <taxon>Rotifera</taxon>
        <taxon>Eurotatoria</taxon>
        <taxon>Bdelloidea</taxon>
        <taxon>Philodinida</taxon>
        <taxon>Philodinidae</taxon>
        <taxon>Rotaria</taxon>
    </lineage>
</organism>
<protein>
    <submittedName>
        <fullName evidence="2">Uncharacterized protein</fullName>
    </submittedName>
</protein>
<gene>
    <name evidence="2" type="ORF">JXQ802_LOCUS34864</name>
</gene>
<evidence type="ECO:0000313" key="2">
    <source>
        <dbReference type="EMBL" id="CAF1403806.1"/>
    </source>
</evidence>
<evidence type="ECO:0000256" key="1">
    <source>
        <dbReference type="SAM" id="MobiDB-lite"/>
    </source>
</evidence>
<feature type="region of interest" description="Disordered" evidence="1">
    <location>
        <begin position="1"/>
        <end position="47"/>
    </location>
</feature>
<name>A0A815LB60_9BILA</name>
<dbReference type="AlphaFoldDB" id="A0A815LB60"/>
<dbReference type="Proteomes" id="UP000663870">
    <property type="component" value="Unassembled WGS sequence"/>
</dbReference>
<comment type="caution">
    <text evidence="2">The sequence shown here is derived from an EMBL/GenBank/DDBJ whole genome shotgun (WGS) entry which is preliminary data.</text>
</comment>
<reference evidence="2" key="1">
    <citation type="submission" date="2021-02" db="EMBL/GenBank/DDBJ databases">
        <authorList>
            <person name="Nowell W R."/>
        </authorList>
    </citation>
    <scope>NUCLEOTIDE SEQUENCE</scope>
</reference>
<feature type="compositionally biased region" description="Basic and acidic residues" evidence="1">
    <location>
        <begin position="1"/>
        <end position="13"/>
    </location>
</feature>
<feature type="region of interest" description="Disordered" evidence="1">
    <location>
        <begin position="61"/>
        <end position="120"/>
    </location>
</feature>
<feature type="compositionally biased region" description="Polar residues" evidence="1">
    <location>
        <begin position="66"/>
        <end position="86"/>
    </location>
</feature>
<evidence type="ECO:0000313" key="3">
    <source>
        <dbReference type="Proteomes" id="UP000663870"/>
    </source>
</evidence>
<feature type="compositionally biased region" description="Polar residues" evidence="1">
    <location>
        <begin position="16"/>
        <end position="40"/>
    </location>
</feature>
<proteinExistence type="predicted"/>
<sequence>MLFQTKEKVRDDDNNSDALSQHETINPINNSNINDQQITRENPAGLSDNENEMELELLAESDTDNKSNCSAPNTNTHRTSATTGSDNMALFSDDENFESDDADSVRSDSVLGEGDGTSQLEPMIFDHPRHTLAAATASSTSITTTNPTPTSNTVTNDRLVLLPSASNTTKSNTQPADLTTATTHLNVPRLNAQTTMASSLFGDSHSRRQITAIATTSISLNHSITVQQQQQTQPTNIMSANITNALLARTFGIIIR</sequence>
<feature type="compositionally biased region" description="Acidic residues" evidence="1">
    <location>
        <begin position="92"/>
        <end position="102"/>
    </location>
</feature>
<keyword evidence="3" id="KW-1185">Reference proteome</keyword>
<dbReference type="EMBL" id="CAJNOL010001687">
    <property type="protein sequence ID" value="CAF1403806.1"/>
    <property type="molecule type" value="Genomic_DNA"/>
</dbReference>
<accession>A0A815LB60</accession>
<feature type="region of interest" description="Disordered" evidence="1">
    <location>
        <begin position="135"/>
        <end position="156"/>
    </location>
</feature>